<dbReference type="GO" id="GO:0005768">
    <property type="term" value="C:endosome"/>
    <property type="evidence" value="ECO:0007669"/>
    <property type="project" value="TreeGrafter"/>
</dbReference>
<organism evidence="10 11">
    <name type="scientific">Hyphopichia burtonii NRRL Y-1933</name>
    <dbReference type="NCBI Taxonomy" id="984485"/>
    <lineage>
        <taxon>Eukaryota</taxon>
        <taxon>Fungi</taxon>
        <taxon>Dikarya</taxon>
        <taxon>Ascomycota</taxon>
        <taxon>Saccharomycotina</taxon>
        <taxon>Pichiomycetes</taxon>
        <taxon>Debaryomycetaceae</taxon>
        <taxon>Hyphopichia</taxon>
    </lineage>
</organism>
<evidence type="ECO:0000256" key="8">
    <source>
        <dbReference type="SAM" id="MobiDB-lite"/>
    </source>
</evidence>
<dbReference type="Gene3D" id="1.20.1250.20">
    <property type="entry name" value="MFS general substrate transporter like domains"/>
    <property type="match status" value="2"/>
</dbReference>
<evidence type="ECO:0000256" key="6">
    <source>
        <dbReference type="ARBA" id="ARBA00023065"/>
    </source>
</evidence>
<dbReference type="GO" id="GO:0005774">
    <property type="term" value="C:vacuolar membrane"/>
    <property type="evidence" value="ECO:0007669"/>
    <property type="project" value="TreeGrafter"/>
</dbReference>
<gene>
    <name evidence="10" type="ORF">HYPBUDRAFT_152402</name>
</gene>
<comment type="similarity">
    <text evidence="2">Belongs to the major facilitator superfamily.</text>
</comment>
<dbReference type="GO" id="GO:0015343">
    <property type="term" value="F:siderophore-iron transmembrane transporter activity"/>
    <property type="evidence" value="ECO:0007669"/>
    <property type="project" value="TreeGrafter"/>
</dbReference>
<dbReference type="Pfam" id="PF00083">
    <property type="entry name" value="Sugar_tr"/>
    <property type="match status" value="1"/>
</dbReference>
<dbReference type="PANTHER" id="PTHR23501">
    <property type="entry name" value="MAJOR FACILITATOR SUPERFAMILY"/>
    <property type="match status" value="1"/>
</dbReference>
<dbReference type="GO" id="GO:0005886">
    <property type="term" value="C:plasma membrane"/>
    <property type="evidence" value="ECO:0007669"/>
    <property type="project" value="TreeGrafter"/>
</dbReference>
<dbReference type="Pfam" id="PF07690">
    <property type="entry name" value="MFS_1"/>
    <property type="match status" value="1"/>
</dbReference>
<feature type="transmembrane region" description="Helical" evidence="9">
    <location>
        <begin position="418"/>
        <end position="435"/>
    </location>
</feature>
<keyword evidence="11" id="KW-1185">Reference proteome</keyword>
<dbReference type="SUPFAM" id="SSF103473">
    <property type="entry name" value="MFS general substrate transporter"/>
    <property type="match status" value="1"/>
</dbReference>
<name>A0A1E4RJR5_9ASCO</name>
<dbReference type="InterPro" id="IPR011701">
    <property type="entry name" value="MFS"/>
</dbReference>
<feature type="transmembrane region" description="Helical" evidence="9">
    <location>
        <begin position="388"/>
        <end position="411"/>
    </location>
</feature>
<accession>A0A1E4RJR5</accession>
<dbReference type="EMBL" id="KV454540">
    <property type="protein sequence ID" value="ODV67476.1"/>
    <property type="molecule type" value="Genomic_DNA"/>
</dbReference>
<sequence>MSQVSDSNSSQYQEKGNHEAETFSEELKVNPNATVVHSTAKSFGIRKVEILADQYDSFLLKFILYVSVFICAYVYSLDGTIRYTFQSYATSSYAQHSLLSTVTLVRAVVAAAAQPCYARLADRIGRLELILVSILFYVVGTIVESQAYDVQKFAAGACIYQIGYTGIMLLLQVTIADTSNLNWRMALSFIPATPFIINTWVSGDVQVGLYNSHGWSYGIGIFAFIFPLSCIPLVCCYIHMLLKARKTPEWELVHREEKESSKSKWISWKNNIIFDVLKEIDAIGLLFVICIFGFILVPFTLAGGAQATWKKASTIAPLVIGFVLIPFFVLWEAKGTNYPIVPYKLIKDRGVWAALCIAVMINFIWYMPNDYMYAVLMVGLNTSPKASTRITSLYSFVSVIAGPIIGIAIALFRRTKGFIIAGVCVWFISSGLLYYTRGSNDGIRHEYFKNILIFSECLLGFGAALFTYTTQVSISANTNHEFTAVIISLYLAAYNIGSAFGASVSGAVWTQKMYGYIIEEMTKAGVDTSLALEAYSKPYEYIVKYTWGTKERIPVVLAYAKTQKILCLIGLVLCVPLLCFAFFLRDHKLESVQSLDQSHDHDEGVKAQEGKESTIVLNDYDEDAIIRFFQKKLKRN</sequence>
<dbReference type="PANTHER" id="PTHR23501:SF92">
    <property type="entry name" value="GLUTATHIONE EXCHANGER 1-RELATED"/>
    <property type="match status" value="1"/>
</dbReference>
<keyword evidence="3" id="KW-0813">Transport</keyword>
<proteinExistence type="inferred from homology"/>
<dbReference type="Proteomes" id="UP000095085">
    <property type="component" value="Unassembled WGS sequence"/>
</dbReference>
<dbReference type="AlphaFoldDB" id="A0A1E4RJR5"/>
<dbReference type="STRING" id="984485.A0A1E4RJR5"/>
<feature type="transmembrane region" description="Helical" evidence="9">
    <location>
        <begin position="447"/>
        <end position="470"/>
    </location>
</feature>
<feature type="transmembrane region" description="Helical" evidence="9">
    <location>
        <begin position="563"/>
        <end position="584"/>
    </location>
</feature>
<protein>
    <submittedName>
        <fullName evidence="10">MFS general substrate transporter</fullName>
    </submittedName>
</protein>
<reference evidence="11" key="1">
    <citation type="submission" date="2016-05" db="EMBL/GenBank/DDBJ databases">
        <title>Comparative genomics of biotechnologically important yeasts.</title>
        <authorList>
            <consortium name="DOE Joint Genome Institute"/>
            <person name="Riley R."/>
            <person name="Haridas S."/>
            <person name="Wolfe K.H."/>
            <person name="Lopes M.R."/>
            <person name="Hittinger C.T."/>
            <person name="Goker M."/>
            <person name="Salamov A."/>
            <person name="Wisecaver J."/>
            <person name="Long T.M."/>
            <person name="Aerts A.L."/>
            <person name="Barry K."/>
            <person name="Choi C."/>
            <person name="Clum A."/>
            <person name="Coughlan A.Y."/>
            <person name="Deshpande S."/>
            <person name="Douglass A.P."/>
            <person name="Hanson S.J."/>
            <person name="Klenk H.-P."/>
            <person name="Labutti K."/>
            <person name="Lapidus A."/>
            <person name="Lindquist E."/>
            <person name="Lipzen A."/>
            <person name="Meier-Kolthoff J.P."/>
            <person name="Ohm R.A."/>
            <person name="Otillar R.P."/>
            <person name="Pangilinan J."/>
            <person name="Peng Y."/>
            <person name="Rokas A."/>
            <person name="Rosa C.A."/>
            <person name="Scheuner C."/>
            <person name="Sibirny A.A."/>
            <person name="Slot J.C."/>
            <person name="Stielow J.B."/>
            <person name="Sun H."/>
            <person name="Kurtzman C.P."/>
            <person name="Blackwell M."/>
            <person name="Grigoriev I.V."/>
            <person name="Jeffries T.W."/>
        </authorList>
    </citation>
    <scope>NUCLEOTIDE SEQUENCE [LARGE SCALE GENOMIC DNA]</scope>
    <source>
        <strain evidence="11">NRRL Y-1933</strain>
    </source>
</reference>
<evidence type="ECO:0000256" key="4">
    <source>
        <dbReference type="ARBA" id="ARBA00022692"/>
    </source>
</evidence>
<evidence type="ECO:0000256" key="2">
    <source>
        <dbReference type="ARBA" id="ARBA00008335"/>
    </source>
</evidence>
<feature type="transmembrane region" description="Helical" evidence="9">
    <location>
        <begin position="351"/>
        <end position="368"/>
    </location>
</feature>
<feature type="transmembrane region" description="Helical" evidence="9">
    <location>
        <begin position="282"/>
        <end position="302"/>
    </location>
</feature>
<feature type="transmembrane region" description="Helical" evidence="9">
    <location>
        <begin position="183"/>
        <end position="203"/>
    </location>
</feature>
<dbReference type="OrthoDB" id="2241241at2759"/>
<feature type="transmembrane region" description="Helical" evidence="9">
    <location>
        <begin position="215"/>
        <end position="238"/>
    </location>
</feature>
<feature type="transmembrane region" description="Helical" evidence="9">
    <location>
        <begin position="58"/>
        <end position="77"/>
    </location>
</feature>
<keyword evidence="6" id="KW-0406">Ion transport</keyword>
<comment type="subcellular location">
    <subcellularLocation>
        <location evidence="1">Endomembrane system</location>
        <topology evidence="1">Multi-pass membrane protein</topology>
    </subcellularLocation>
</comment>
<evidence type="ECO:0000256" key="1">
    <source>
        <dbReference type="ARBA" id="ARBA00004127"/>
    </source>
</evidence>
<keyword evidence="7 9" id="KW-0472">Membrane</keyword>
<keyword evidence="5 9" id="KW-1133">Transmembrane helix</keyword>
<evidence type="ECO:0000256" key="3">
    <source>
        <dbReference type="ARBA" id="ARBA00022448"/>
    </source>
</evidence>
<evidence type="ECO:0000313" key="11">
    <source>
        <dbReference type="Proteomes" id="UP000095085"/>
    </source>
</evidence>
<dbReference type="FunFam" id="1.20.1250.20:FF:000197">
    <property type="entry name" value="Siderophore iron transporter 1"/>
    <property type="match status" value="1"/>
</dbReference>
<dbReference type="InterPro" id="IPR005828">
    <property type="entry name" value="MFS_sugar_transport-like"/>
</dbReference>
<feature type="transmembrane region" description="Helical" evidence="9">
    <location>
        <begin position="153"/>
        <end position="171"/>
    </location>
</feature>
<keyword evidence="4 9" id="KW-0812">Transmembrane</keyword>
<evidence type="ECO:0000313" key="10">
    <source>
        <dbReference type="EMBL" id="ODV67476.1"/>
    </source>
</evidence>
<feature type="region of interest" description="Disordered" evidence="8">
    <location>
        <begin position="1"/>
        <end position="23"/>
    </location>
</feature>
<feature type="transmembrane region" description="Helical" evidence="9">
    <location>
        <begin position="314"/>
        <end position="331"/>
    </location>
</feature>
<feature type="transmembrane region" description="Helical" evidence="9">
    <location>
        <begin position="129"/>
        <end position="147"/>
    </location>
</feature>
<feature type="transmembrane region" description="Helical" evidence="9">
    <location>
        <begin position="482"/>
        <end position="504"/>
    </location>
</feature>
<evidence type="ECO:0000256" key="7">
    <source>
        <dbReference type="ARBA" id="ARBA00023136"/>
    </source>
</evidence>
<dbReference type="RefSeq" id="XP_020076543.1">
    <property type="nucleotide sequence ID" value="XM_020220999.1"/>
</dbReference>
<evidence type="ECO:0000256" key="9">
    <source>
        <dbReference type="SAM" id="Phobius"/>
    </source>
</evidence>
<feature type="compositionally biased region" description="Polar residues" evidence="8">
    <location>
        <begin position="1"/>
        <end position="14"/>
    </location>
</feature>
<evidence type="ECO:0000256" key="5">
    <source>
        <dbReference type="ARBA" id="ARBA00022989"/>
    </source>
</evidence>
<dbReference type="InterPro" id="IPR036259">
    <property type="entry name" value="MFS_trans_sf"/>
</dbReference>
<dbReference type="GeneID" id="30995549"/>